<dbReference type="STRING" id="1507870.A0A1V8SF24"/>
<evidence type="ECO:0000259" key="3">
    <source>
        <dbReference type="PROSITE" id="PS51025"/>
    </source>
</evidence>
<dbReference type="OrthoDB" id="163257at2759"/>
<evidence type="ECO:0000313" key="4">
    <source>
        <dbReference type="EMBL" id="OQN97703.1"/>
    </source>
</evidence>
<dbReference type="EMBL" id="NAJO01000051">
    <property type="protein sequence ID" value="OQN97703.1"/>
    <property type="molecule type" value="Genomic_DNA"/>
</dbReference>
<feature type="compositionally biased region" description="Polar residues" evidence="2">
    <location>
        <begin position="384"/>
        <end position="397"/>
    </location>
</feature>
<dbReference type="InterPro" id="IPR052225">
    <property type="entry name" value="Ser/Arg_repetitive_matrix"/>
</dbReference>
<dbReference type="AlphaFoldDB" id="A0A1V8SF24"/>
<feature type="compositionally biased region" description="Basic residues" evidence="2">
    <location>
        <begin position="335"/>
        <end position="353"/>
    </location>
</feature>
<feature type="compositionally biased region" description="Basic residues" evidence="2">
    <location>
        <begin position="233"/>
        <end position="255"/>
    </location>
</feature>
<evidence type="ECO:0000313" key="5">
    <source>
        <dbReference type="Proteomes" id="UP000192596"/>
    </source>
</evidence>
<dbReference type="InParanoid" id="A0A1V8SF24"/>
<evidence type="ECO:0000256" key="2">
    <source>
        <dbReference type="SAM" id="MobiDB-lite"/>
    </source>
</evidence>
<keyword evidence="5" id="KW-1185">Reference proteome</keyword>
<reference evidence="5" key="1">
    <citation type="submission" date="2017-03" db="EMBL/GenBank/DDBJ databases">
        <title>Genomes of endolithic fungi from Antarctica.</title>
        <authorList>
            <person name="Coleine C."/>
            <person name="Masonjones S."/>
            <person name="Stajich J.E."/>
        </authorList>
    </citation>
    <scope>NUCLEOTIDE SEQUENCE [LARGE SCALE GENOMIC DNA]</scope>
    <source>
        <strain evidence="5">CCFEE 5527</strain>
    </source>
</reference>
<dbReference type="PANTHER" id="PTHR23148:SF0">
    <property type="entry name" value="SERINE_ARGININE REPETITIVE MATRIX PROTEIN 1"/>
    <property type="match status" value="1"/>
</dbReference>
<dbReference type="GO" id="GO:0003723">
    <property type="term" value="F:RNA binding"/>
    <property type="evidence" value="ECO:0007669"/>
    <property type="project" value="TreeGrafter"/>
</dbReference>
<feature type="compositionally biased region" description="Basic and acidic residues" evidence="2">
    <location>
        <begin position="256"/>
        <end position="270"/>
    </location>
</feature>
<feature type="domain" description="PWI" evidence="3">
    <location>
        <begin position="16"/>
        <end position="115"/>
    </location>
</feature>
<dbReference type="InterPro" id="IPR002483">
    <property type="entry name" value="PWI_dom"/>
</dbReference>
<organism evidence="4 5">
    <name type="scientific">Cryoendolithus antarcticus</name>
    <dbReference type="NCBI Taxonomy" id="1507870"/>
    <lineage>
        <taxon>Eukaryota</taxon>
        <taxon>Fungi</taxon>
        <taxon>Dikarya</taxon>
        <taxon>Ascomycota</taxon>
        <taxon>Pezizomycotina</taxon>
        <taxon>Dothideomycetes</taxon>
        <taxon>Dothideomycetidae</taxon>
        <taxon>Cladosporiales</taxon>
        <taxon>Cladosporiaceae</taxon>
        <taxon>Cryoendolithus</taxon>
    </lineage>
</organism>
<feature type="compositionally biased region" description="Basic and acidic residues" evidence="2">
    <location>
        <begin position="168"/>
        <end position="192"/>
    </location>
</feature>
<dbReference type="GO" id="GO:0006397">
    <property type="term" value="P:mRNA processing"/>
    <property type="evidence" value="ECO:0007669"/>
    <property type="project" value="UniProtKB-KW"/>
</dbReference>
<accession>A0A1V8SF24</accession>
<dbReference type="InterPro" id="IPR036483">
    <property type="entry name" value="PWI_dom_sf"/>
</dbReference>
<dbReference type="SUPFAM" id="SSF101233">
    <property type="entry name" value="PWI domain"/>
    <property type="match status" value="1"/>
</dbReference>
<name>A0A1V8SF24_9PEZI</name>
<dbReference type="Proteomes" id="UP000192596">
    <property type="component" value="Unassembled WGS sequence"/>
</dbReference>
<keyword evidence="1" id="KW-0507">mRNA processing</keyword>
<evidence type="ECO:0000256" key="1">
    <source>
        <dbReference type="ARBA" id="ARBA00022664"/>
    </source>
</evidence>
<dbReference type="GO" id="GO:0005681">
    <property type="term" value="C:spliceosomal complex"/>
    <property type="evidence" value="ECO:0007669"/>
    <property type="project" value="TreeGrafter"/>
</dbReference>
<feature type="region of interest" description="Disordered" evidence="2">
    <location>
        <begin position="124"/>
        <end position="403"/>
    </location>
</feature>
<dbReference type="Pfam" id="PF01480">
    <property type="entry name" value="PWI"/>
    <property type="match status" value="1"/>
</dbReference>
<dbReference type="PROSITE" id="PS51025">
    <property type="entry name" value="PWI"/>
    <property type="match status" value="1"/>
</dbReference>
<dbReference type="GO" id="GO:0048024">
    <property type="term" value="P:regulation of mRNA splicing, via spliceosome"/>
    <property type="evidence" value="ECO:0007669"/>
    <property type="project" value="TreeGrafter"/>
</dbReference>
<comment type="caution">
    <text evidence="4">The sequence shown here is derived from an EMBL/GenBank/DDBJ whole genome shotgun (WGS) entry which is preliminary data.</text>
</comment>
<proteinExistence type="predicted"/>
<feature type="compositionally biased region" description="Basic residues" evidence="2">
    <location>
        <begin position="285"/>
        <end position="307"/>
    </location>
</feature>
<protein>
    <recommendedName>
        <fullName evidence="3">PWI domain-containing protein</fullName>
    </recommendedName>
</protein>
<dbReference type="PANTHER" id="PTHR23148">
    <property type="entry name" value="SERINE/ARGININE REGULATED NUCLEAR MATRIX PROTEIN"/>
    <property type="match status" value="1"/>
</dbReference>
<feature type="compositionally biased region" description="Basic and acidic residues" evidence="2">
    <location>
        <begin position="354"/>
        <end position="372"/>
    </location>
</feature>
<sequence length="403" mass="47181">MSAVLMTNVDKKLLRTTKFPPEFDKKVDMEKVNVPVIKKWVADEIARILNSDDDIVAELVYNVLEEARYPKIKELQILITGFLDKDAPKFSKDLWKLLMSAQNGAKGVPQELLEAKKQELEQQQVEEEKAKQEAIKRQQAEQERERELARTRDRERNNRRGRGGFGGRDSDRRPAYRDSRSPPPRTREDRYRAASPTRGIDSYIPGRGQRDDRPRRRRSPSYHRSPTRSPPPRPRRRRHSSASKSRSRSPPRQVRKNSDEADRSVDVKEKSQKHRGSSRDSHSRSPIRKRRSRSPRRRPEIHRRRRSPSYSDRSRSPPRKKRSRRDSPSRSRSPPPHRRRNSSSTRPRSRTPPRRSEKHKEKKDLLGKPDRRDKRRLSPGRLSVASSRSETPQQKAGSSVDDK</sequence>
<feature type="compositionally biased region" description="Basic and acidic residues" evidence="2">
    <location>
        <begin position="124"/>
        <end position="158"/>
    </location>
</feature>
<dbReference type="Gene3D" id="1.20.1390.10">
    <property type="entry name" value="PWI domain"/>
    <property type="match status" value="1"/>
</dbReference>
<gene>
    <name evidence="4" type="ORF">B0A48_16023</name>
</gene>
<dbReference type="SMART" id="SM00311">
    <property type="entry name" value="PWI"/>
    <property type="match status" value="1"/>
</dbReference>